<reference evidence="1 2" key="2">
    <citation type="journal article" date="2011" name="ISME J.">
        <title>RNA-seq reveals cooperative metabolic interactions between two termite-gut spirochete species in co-culture.</title>
        <authorList>
            <person name="Rosenthal A.Z."/>
            <person name="Matson E.G."/>
            <person name="Eldar A."/>
            <person name="Leadbetter J.R."/>
        </authorList>
    </citation>
    <scope>NUCLEOTIDE SEQUENCE [LARGE SCALE GENOMIC DNA]</scope>
    <source>
        <strain evidence="2">ATCC BAA-888 / DSM 13862 / ZAS-9</strain>
    </source>
</reference>
<sequence length="69" mass="8144">MRAEQAIKKMNRDYEQWARALFREKADLDYRSGMYGARQSGIEEGREDILSLMDQGYTAEQIRAKLKQK</sequence>
<accession>F5YG41</accession>
<evidence type="ECO:0000313" key="2">
    <source>
        <dbReference type="Proteomes" id="UP000009222"/>
    </source>
</evidence>
<proteinExistence type="predicted"/>
<name>F5YG41_LEAAZ</name>
<dbReference type="InParanoid" id="F5YG41"/>
<dbReference type="EMBL" id="CP001841">
    <property type="protein sequence ID" value="AEF80321.1"/>
    <property type="molecule type" value="Genomic_DNA"/>
</dbReference>
<dbReference type="KEGG" id="taz:TREAZ_0039"/>
<dbReference type="HOGENOM" id="CLU_2774730_0_0_12"/>
<dbReference type="RefSeq" id="WP_015711882.1">
    <property type="nucleotide sequence ID" value="NC_015577.1"/>
</dbReference>
<dbReference type="STRING" id="545695.TREAZ_0039"/>
<protein>
    <submittedName>
        <fullName evidence="1">Uncharacterized protein</fullName>
    </submittedName>
</protein>
<dbReference type="Proteomes" id="UP000009222">
    <property type="component" value="Chromosome"/>
</dbReference>
<dbReference type="AlphaFoldDB" id="F5YG41"/>
<evidence type="ECO:0000313" key="1">
    <source>
        <dbReference type="EMBL" id="AEF80321.1"/>
    </source>
</evidence>
<keyword evidence="2" id="KW-1185">Reference proteome</keyword>
<organism evidence="1 2">
    <name type="scientific">Leadbettera azotonutricia (strain ATCC BAA-888 / DSM 13862 / ZAS-9)</name>
    <name type="common">Treponema azotonutricium</name>
    <dbReference type="NCBI Taxonomy" id="545695"/>
    <lineage>
        <taxon>Bacteria</taxon>
        <taxon>Pseudomonadati</taxon>
        <taxon>Spirochaetota</taxon>
        <taxon>Spirochaetia</taxon>
        <taxon>Spirochaetales</taxon>
        <taxon>Breznakiellaceae</taxon>
        <taxon>Leadbettera</taxon>
    </lineage>
</organism>
<reference evidence="2" key="1">
    <citation type="submission" date="2009-12" db="EMBL/GenBank/DDBJ databases">
        <title>Complete sequence of Treponema azotonutricium strain ZAS-9.</title>
        <authorList>
            <person name="Tetu S.G."/>
            <person name="Matson E."/>
            <person name="Ren Q."/>
            <person name="Seshadri R."/>
            <person name="Elbourne L."/>
            <person name="Hassan K.A."/>
            <person name="Durkin A."/>
            <person name="Radune D."/>
            <person name="Mohamoud Y."/>
            <person name="Shay R."/>
            <person name="Jin S."/>
            <person name="Zhang X."/>
            <person name="Lucey K."/>
            <person name="Ballor N.R."/>
            <person name="Ottesen E."/>
            <person name="Rosenthal R."/>
            <person name="Allen A."/>
            <person name="Leadbetter J.R."/>
            <person name="Paulsen I.T."/>
        </authorList>
    </citation>
    <scope>NUCLEOTIDE SEQUENCE [LARGE SCALE GENOMIC DNA]</scope>
    <source>
        <strain evidence="2">ATCC BAA-888 / DSM 13862 / ZAS-9</strain>
    </source>
</reference>
<gene>
    <name evidence="1" type="ordered locus">TREAZ_0039</name>
</gene>